<evidence type="ECO:0000313" key="7">
    <source>
        <dbReference type="EMBL" id="ERM92665.1"/>
    </source>
</evidence>
<feature type="domain" description="ABC transmembrane type-1" evidence="6">
    <location>
        <begin position="110"/>
        <end position="325"/>
    </location>
</feature>
<dbReference type="SUPFAM" id="SSF161098">
    <property type="entry name" value="MetI-like"/>
    <property type="match status" value="1"/>
</dbReference>
<keyword evidence="5" id="KW-0813">Transport</keyword>
<reference evidence="7 8" key="1">
    <citation type="journal article" date="2013" name="Genome Announc.">
        <title>Draft Genome Sequence of an Anaerobic and Extremophilic Bacterium, Caldanaerobacter yonseiensis, Isolated from a Geothermal Hot Stream.</title>
        <authorList>
            <person name="Lee S.J."/>
            <person name="Lee Y.J."/>
            <person name="Park G.S."/>
            <person name="Kim B.C."/>
            <person name="Lee S.J."/>
            <person name="Shin J.H."/>
            <person name="Lee D.W."/>
        </authorList>
    </citation>
    <scope>NUCLEOTIDE SEQUENCE [LARGE SCALE GENOMIC DNA]</scope>
    <source>
        <strain evidence="7 8">KB-1</strain>
    </source>
</reference>
<dbReference type="Pfam" id="PF00528">
    <property type="entry name" value="BPD_transp_1"/>
    <property type="match status" value="1"/>
</dbReference>
<dbReference type="GO" id="GO:0055085">
    <property type="term" value="P:transmembrane transport"/>
    <property type="evidence" value="ECO:0007669"/>
    <property type="project" value="InterPro"/>
</dbReference>
<protein>
    <submittedName>
        <fullName evidence="7">Peptide ABC transporter permease</fullName>
    </submittedName>
</protein>
<dbReference type="EMBL" id="AXDC01000009">
    <property type="protein sequence ID" value="ERM92665.1"/>
    <property type="molecule type" value="Genomic_DNA"/>
</dbReference>
<gene>
    <name evidence="7" type="ORF">O163_04235</name>
</gene>
<keyword evidence="2 5" id="KW-0812">Transmembrane</keyword>
<feature type="transmembrane region" description="Helical" evidence="5">
    <location>
        <begin position="309"/>
        <end position="332"/>
    </location>
</feature>
<dbReference type="Proteomes" id="UP000016856">
    <property type="component" value="Unassembled WGS sequence"/>
</dbReference>
<feature type="transmembrane region" description="Helical" evidence="5">
    <location>
        <begin position="202"/>
        <end position="224"/>
    </location>
</feature>
<dbReference type="InterPro" id="IPR035906">
    <property type="entry name" value="MetI-like_sf"/>
</dbReference>
<evidence type="ECO:0000256" key="3">
    <source>
        <dbReference type="ARBA" id="ARBA00022989"/>
    </source>
</evidence>
<organism evidence="7 8">
    <name type="scientific">Caldanaerobacter subterraneus subsp. yonseiensis KB-1</name>
    <dbReference type="NCBI Taxonomy" id="1388761"/>
    <lineage>
        <taxon>Bacteria</taxon>
        <taxon>Bacillati</taxon>
        <taxon>Bacillota</taxon>
        <taxon>Clostridia</taxon>
        <taxon>Thermoanaerobacterales</taxon>
        <taxon>Thermoanaerobacteraceae</taxon>
        <taxon>Caldanaerobacter</taxon>
    </lineage>
</organism>
<proteinExistence type="inferred from homology"/>
<comment type="caution">
    <text evidence="7">The sequence shown here is derived from an EMBL/GenBank/DDBJ whole genome shotgun (WGS) entry which is preliminary data.</text>
</comment>
<dbReference type="PROSITE" id="PS50928">
    <property type="entry name" value="ABC_TM1"/>
    <property type="match status" value="1"/>
</dbReference>
<feature type="transmembrane region" description="Helical" evidence="5">
    <location>
        <begin position="261"/>
        <end position="289"/>
    </location>
</feature>
<accession>U5CI98</accession>
<evidence type="ECO:0000313" key="8">
    <source>
        <dbReference type="Proteomes" id="UP000016856"/>
    </source>
</evidence>
<feature type="transmembrane region" description="Helical" evidence="5">
    <location>
        <begin position="109"/>
        <end position="134"/>
    </location>
</feature>
<comment type="similarity">
    <text evidence="5">Belongs to the binding-protein-dependent transport system permease family.</text>
</comment>
<sequence>MINDEKILTNYFFIRFLRALVTIFVVATFTFFLIRLMPGNPLDIFIATQLSQGVPLQEAQERAASLFHIDLSKPLLVQYVDYLKNLARGDFGVSIISTNTPVSKIILRFLPWTLFVVTVSLFISFVGGVLLGVLMAIYRNSWLDQILSFFASIISAIPNYVIAMLIVVYFGVKLKWFNIAEIRGSLSPGVRPEFSLYFLKDAFYHAMLPIIVYVLTTIGSWMLVMKSSTISTLGEDYVEVAKARGIKQANIMINYVGRNAILPLFVSLAISIGFVVGGSPLIESIFVYQGIGLKLSDAIVTRDYPVMQAIFLIITASVVFANFLADILLGVLDPRIRTSRS</sequence>
<dbReference type="PANTHER" id="PTHR43376:SF1">
    <property type="entry name" value="OLIGOPEPTIDE TRANSPORT SYSTEM PERMEASE PROTEIN"/>
    <property type="match status" value="1"/>
</dbReference>
<comment type="subcellular location">
    <subcellularLocation>
        <location evidence="5">Cell membrane</location>
        <topology evidence="5">Multi-pass membrane protein</topology>
    </subcellularLocation>
    <subcellularLocation>
        <location evidence="1">Membrane</location>
        <topology evidence="1">Multi-pass membrane protein</topology>
    </subcellularLocation>
</comment>
<feature type="transmembrane region" description="Helical" evidence="5">
    <location>
        <begin position="146"/>
        <end position="170"/>
    </location>
</feature>
<name>U5CI98_CALSX</name>
<feature type="transmembrane region" description="Helical" evidence="5">
    <location>
        <begin position="12"/>
        <end position="34"/>
    </location>
</feature>
<evidence type="ECO:0000256" key="5">
    <source>
        <dbReference type="RuleBase" id="RU363032"/>
    </source>
</evidence>
<dbReference type="RefSeq" id="WP_022587499.1">
    <property type="nucleotide sequence ID" value="NZ_AXDC01000009.1"/>
</dbReference>
<keyword evidence="4 5" id="KW-0472">Membrane</keyword>
<dbReference type="InterPro" id="IPR000515">
    <property type="entry name" value="MetI-like"/>
</dbReference>
<evidence type="ECO:0000259" key="6">
    <source>
        <dbReference type="PROSITE" id="PS50928"/>
    </source>
</evidence>
<dbReference type="Gene3D" id="1.10.3720.10">
    <property type="entry name" value="MetI-like"/>
    <property type="match status" value="1"/>
</dbReference>
<dbReference type="AlphaFoldDB" id="U5CI98"/>
<dbReference type="GO" id="GO:0005886">
    <property type="term" value="C:plasma membrane"/>
    <property type="evidence" value="ECO:0007669"/>
    <property type="project" value="UniProtKB-SubCell"/>
</dbReference>
<dbReference type="CDD" id="cd06261">
    <property type="entry name" value="TM_PBP2"/>
    <property type="match status" value="1"/>
</dbReference>
<dbReference type="PATRIC" id="fig|1388761.3.peg.844"/>
<evidence type="ECO:0000256" key="4">
    <source>
        <dbReference type="ARBA" id="ARBA00023136"/>
    </source>
</evidence>
<dbReference type="PANTHER" id="PTHR43376">
    <property type="entry name" value="OLIGOPEPTIDE TRANSPORT SYSTEM PERMEASE PROTEIN"/>
    <property type="match status" value="1"/>
</dbReference>
<evidence type="ECO:0000256" key="1">
    <source>
        <dbReference type="ARBA" id="ARBA00004141"/>
    </source>
</evidence>
<evidence type="ECO:0000256" key="2">
    <source>
        <dbReference type="ARBA" id="ARBA00022692"/>
    </source>
</evidence>
<keyword evidence="3 5" id="KW-1133">Transmembrane helix</keyword>